<keyword evidence="8 9" id="KW-0411">Iron-sulfur</keyword>
<dbReference type="Proteomes" id="UP000811899">
    <property type="component" value="Unassembled WGS sequence"/>
</dbReference>
<evidence type="ECO:0000256" key="9">
    <source>
        <dbReference type="RuleBase" id="RU368020"/>
    </source>
</evidence>
<proteinExistence type="predicted"/>
<gene>
    <name evidence="11" type="ORF">KI809_19930</name>
</gene>
<dbReference type="InterPro" id="IPR052395">
    <property type="entry name" value="ET_Ferredoxin"/>
</dbReference>
<keyword evidence="7 9" id="KW-0408">Iron</keyword>
<dbReference type="Pfam" id="PF13370">
    <property type="entry name" value="Fer4_13"/>
    <property type="match status" value="1"/>
</dbReference>
<keyword evidence="4" id="KW-0004">4Fe-4S</keyword>
<evidence type="ECO:0000256" key="2">
    <source>
        <dbReference type="ARBA" id="ARBA00003532"/>
    </source>
</evidence>
<evidence type="ECO:0000256" key="6">
    <source>
        <dbReference type="ARBA" id="ARBA00022982"/>
    </source>
</evidence>
<dbReference type="RefSeq" id="WP_214173355.1">
    <property type="nucleotide sequence ID" value="NZ_JAHCVJ010000014.1"/>
</dbReference>
<dbReference type="PRINTS" id="PR00352">
    <property type="entry name" value="3FE4SFRDOXIN"/>
</dbReference>
<keyword evidence="6 9" id="KW-0249">Electron transport</keyword>
<evidence type="ECO:0000259" key="10">
    <source>
        <dbReference type="PROSITE" id="PS51379"/>
    </source>
</evidence>
<dbReference type="InterPro" id="IPR001080">
    <property type="entry name" value="3Fe4S_ferredoxin"/>
</dbReference>
<dbReference type="PANTHER" id="PTHR39163">
    <property type="entry name" value="FERREDOXIN"/>
    <property type="match status" value="1"/>
</dbReference>
<comment type="caution">
    <text evidence="11">The sequence shown here is derived from an EMBL/GenBank/DDBJ whole genome shotgun (WGS) entry which is preliminary data.</text>
</comment>
<dbReference type="GO" id="GO:0051539">
    <property type="term" value="F:4 iron, 4 sulfur cluster binding"/>
    <property type="evidence" value="ECO:0007669"/>
    <property type="project" value="UniProtKB-KW"/>
</dbReference>
<evidence type="ECO:0000313" key="11">
    <source>
        <dbReference type="EMBL" id="MBT0666585.1"/>
    </source>
</evidence>
<dbReference type="InterPro" id="IPR017896">
    <property type="entry name" value="4Fe4S_Fe-S-bd"/>
</dbReference>
<reference evidence="11 12" key="1">
    <citation type="submission" date="2021-05" db="EMBL/GenBank/DDBJ databases">
        <title>The draft genome of Geobacter pelophilus DSM 12255.</title>
        <authorList>
            <person name="Xu Z."/>
            <person name="Masuda Y."/>
            <person name="Itoh H."/>
            <person name="Senoo K."/>
        </authorList>
    </citation>
    <scope>NUCLEOTIDE SEQUENCE [LARGE SCALE GENOMIC DNA]</scope>
    <source>
        <strain evidence="11 12">DSM 12255</strain>
    </source>
</reference>
<evidence type="ECO:0000256" key="8">
    <source>
        <dbReference type="ARBA" id="ARBA00023014"/>
    </source>
</evidence>
<evidence type="ECO:0000256" key="1">
    <source>
        <dbReference type="ARBA" id="ARBA00001966"/>
    </source>
</evidence>
<dbReference type="PANTHER" id="PTHR39163:SF1">
    <property type="entry name" value="FERREDOXIN"/>
    <property type="match status" value="1"/>
</dbReference>
<accession>A0AAW4L9Q3</accession>
<dbReference type="PROSITE" id="PS51379">
    <property type="entry name" value="4FE4S_FER_2"/>
    <property type="match status" value="1"/>
</dbReference>
<evidence type="ECO:0000256" key="4">
    <source>
        <dbReference type="ARBA" id="ARBA00022485"/>
    </source>
</evidence>
<dbReference type="EMBL" id="JAHCVJ010000014">
    <property type="protein sequence ID" value="MBT0666585.1"/>
    <property type="molecule type" value="Genomic_DNA"/>
</dbReference>
<evidence type="ECO:0000256" key="5">
    <source>
        <dbReference type="ARBA" id="ARBA00022723"/>
    </source>
</evidence>
<evidence type="ECO:0000256" key="7">
    <source>
        <dbReference type="ARBA" id="ARBA00023004"/>
    </source>
</evidence>
<keyword evidence="12" id="KW-1185">Reference proteome</keyword>
<keyword evidence="5 9" id="KW-0479">Metal-binding</keyword>
<dbReference type="AlphaFoldDB" id="A0AAW4L9Q3"/>
<evidence type="ECO:0000256" key="3">
    <source>
        <dbReference type="ARBA" id="ARBA00022448"/>
    </source>
</evidence>
<dbReference type="GO" id="GO:0009055">
    <property type="term" value="F:electron transfer activity"/>
    <property type="evidence" value="ECO:0007669"/>
    <property type="project" value="UniProtKB-UniRule"/>
</dbReference>
<evidence type="ECO:0000313" key="12">
    <source>
        <dbReference type="Proteomes" id="UP000811899"/>
    </source>
</evidence>
<protein>
    <recommendedName>
        <fullName evidence="9">Ferredoxin</fullName>
    </recommendedName>
</protein>
<dbReference type="SUPFAM" id="SSF54862">
    <property type="entry name" value="4Fe-4S ferredoxins"/>
    <property type="match status" value="1"/>
</dbReference>
<sequence length="63" mass="6835">MARAIVVDQDSCISCGLCVDNLPEVFRFDDNGKAVSFDSSGAPEEMIQTEAVDVCPVACIHWE</sequence>
<organism evidence="11 12">
    <name type="scientific">Geoanaerobacter pelophilus</name>
    <dbReference type="NCBI Taxonomy" id="60036"/>
    <lineage>
        <taxon>Bacteria</taxon>
        <taxon>Pseudomonadati</taxon>
        <taxon>Thermodesulfobacteriota</taxon>
        <taxon>Desulfuromonadia</taxon>
        <taxon>Geobacterales</taxon>
        <taxon>Geobacteraceae</taxon>
        <taxon>Geoanaerobacter</taxon>
    </lineage>
</organism>
<comment type="cofactor">
    <cofactor evidence="1">
        <name>[4Fe-4S] cluster</name>
        <dbReference type="ChEBI" id="CHEBI:49883"/>
    </cofactor>
</comment>
<dbReference type="GO" id="GO:0005506">
    <property type="term" value="F:iron ion binding"/>
    <property type="evidence" value="ECO:0007669"/>
    <property type="project" value="UniProtKB-UniRule"/>
</dbReference>
<feature type="domain" description="4Fe-4S ferredoxin-type" evidence="10">
    <location>
        <begin position="3"/>
        <end position="31"/>
    </location>
</feature>
<dbReference type="Gene3D" id="3.30.70.20">
    <property type="match status" value="1"/>
</dbReference>
<keyword evidence="3 9" id="KW-0813">Transport</keyword>
<name>A0AAW4L9Q3_9BACT</name>
<comment type="function">
    <text evidence="2 9">Ferredoxins are iron-sulfur proteins that transfer electrons in a wide variety of metabolic reactions.</text>
</comment>